<reference evidence="1 2" key="1">
    <citation type="submission" date="2018-06" db="EMBL/GenBank/DDBJ databases">
        <authorList>
            <consortium name="Pathogen Informatics"/>
            <person name="Doyle S."/>
        </authorList>
    </citation>
    <scope>NUCLEOTIDE SEQUENCE [LARGE SCALE GENOMIC DNA]</scope>
    <source>
        <strain evidence="1 2">NCTC12360</strain>
    </source>
</reference>
<dbReference type="RefSeq" id="WP_060815342.1">
    <property type="nucleotide sequence ID" value="NZ_JBHULA010000011.1"/>
</dbReference>
<dbReference type="Proteomes" id="UP000254807">
    <property type="component" value="Unassembled WGS sequence"/>
</dbReference>
<organism evidence="1 2">
    <name type="scientific">Enterococcus gallinarum</name>
    <dbReference type="NCBI Taxonomy" id="1353"/>
    <lineage>
        <taxon>Bacteria</taxon>
        <taxon>Bacillati</taxon>
        <taxon>Bacillota</taxon>
        <taxon>Bacilli</taxon>
        <taxon>Lactobacillales</taxon>
        <taxon>Enterococcaceae</taxon>
        <taxon>Enterococcus</taxon>
    </lineage>
</organism>
<name>A0A376H0I3_ENTGA</name>
<dbReference type="OrthoDB" id="2734969at2"/>
<evidence type="ECO:0000313" key="2">
    <source>
        <dbReference type="Proteomes" id="UP000254807"/>
    </source>
</evidence>
<protein>
    <submittedName>
        <fullName evidence="1">Tail protein</fullName>
    </submittedName>
</protein>
<sequence>MVFRPGQFKINGLDSEGFNTYLRSRPQRLSAGRVIELKPRPGNDSVVVDFAYYKNVEWKILCNAQADNVDDVSHLEDRIRSWLDMSNYSDFTYSFDTQYIYQAIVVSPPVFTGTHKDANWIPFEFTVSLRPFKQSRTGLKWLSNETKIHNNEHYPSKPKIQILGSGDISFWINNNKFELTNIGNEIIIDSQLEESYRIVDGILESQDNKTKFIDFPSLPVGLTTIRWEGNVKEFNLMPRWWTKV</sequence>
<proteinExistence type="predicted"/>
<keyword evidence="2" id="KW-1185">Reference proteome</keyword>
<gene>
    <name evidence="1" type="ORF">NCTC12360_02820</name>
</gene>
<dbReference type="EMBL" id="UFYW01000001">
    <property type="protein sequence ID" value="STD84291.1"/>
    <property type="molecule type" value="Genomic_DNA"/>
</dbReference>
<accession>A0A376H0I3</accession>
<evidence type="ECO:0000313" key="1">
    <source>
        <dbReference type="EMBL" id="STD84291.1"/>
    </source>
</evidence>
<dbReference type="Gene3D" id="2.40.30.200">
    <property type="match status" value="1"/>
</dbReference>
<dbReference type="AlphaFoldDB" id="A0A376H0I3"/>